<protein>
    <recommendedName>
        <fullName evidence="3">AAA family ATPase</fullName>
    </recommendedName>
</protein>
<sequence length="179" mass="19097">MKTAIILTGLPASGKAALGHALARQLSWPCLVRNDFLEVLSARAGEAGPEQLRQLNRDSDRLFQTAAEALDCCVLVAQWQPRGAGAGSGTPAGWLQRYDTVVEVHCACSASDAAERFCARIEPQEGPDHARRCAGVLQRMRDLEDGYPLQAGRLISVPCGPGFDAEQLGRDVAAEIAEG</sequence>
<proteinExistence type="predicted"/>
<comment type="caution">
    <text evidence="1">The sequence shown here is derived from an EMBL/GenBank/DDBJ whole genome shotgun (WGS) entry which is preliminary data.</text>
</comment>
<dbReference type="RefSeq" id="WP_222507061.1">
    <property type="nucleotide sequence ID" value="NZ_JAHVJA010000001.1"/>
</dbReference>
<organism evidence="1 2">
    <name type="scientific">Leisingera daeponensis</name>
    <dbReference type="NCBI Taxonomy" id="405746"/>
    <lineage>
        <taxon>Bacteria</taxon>
        <taxon>Pseudomonadati</taxon>
        <taxon>Pseudomonadota</taxon>
        <taxon>Alphaproteobacteria</taxon>
        <taxon>Rhodobacterales</taxon>
        <taxon>Roseobacteraceae</taxon>
        <taxon>Leisingera</taxon>
    </lineage>
</organism>
<keyword evidence="2" id="KW-1185">Reference proteome</keyword>
<evidence type="ECO:0008006" key="3">
    <source>
        <dbReference type="Google" id="ProtNLM"/>
    </source>
</evidence>
<dbReference type="EMBL" id="JAHVJA010000001">
    <property type="protein sequence ID" value="MBY6138050.1"/>
    <property type="molecule type" value="Genomic_DNA"/>
</dbReference>
<reference evidence="1 2" key="1">
    <citation type="submission" date="2021-06" db="EMBL/GenBank/DDBJ databases">
        <title>50 bacteria genomes isolated from Dapeng, Shenzhen, China.</title>
        <authorList>
            <person name="Zheng W."/>
            <person name="Yu S."/>
            <person name="Huang Y."/>
        </authorList>
    </citation>
    <scope>NUCLEOTIDE SEQUENCE [LARGE SCALE GENOMIC DNA]</scope>
    <source>
        <strain evidence="1 2">DP1N14-2</strain>
    </source>
</reference>
<dbReference type="InterPro" id="IPR027417">
    <property type="entry name" value="P-loop_NTPase"/>
</dbReference>
<accession>A0ABS7NA23</accession>
<gene>
    <name evidence="1" type="ORF">KUV26_01230</name>
</gene>
<name>A0ABS7NA23_9RHOB</name>
<evidence type="ECO:0000313" key="1">
    <source>
        <dbReference type="EMBL" id="MBY6138050.1"/>
    </source>
</evidence>
<dbReference type="Gene3D" id="3.40.50.300">
    <property type="entry name" value="P-loop containing nucleotide triphosphate hydrolases"/>
    <property type="match status" value="1"/>
</dbReference>
<dbReference type="Proteomes" id="UP000766629">
    <property type="component" value="Unassembled WGS sequence"/>
</dbReference>
<dbReference type="SUPFAM" id="SSF52540">
    <property type="entry name" value="P-loop containing nucleoside triphosphate hydrolases"/>
    <property type="match status" value="1"/>
</dbReference>
<evidence type="ECO:0000313" key="2">
    <source>
        <dbReference type="Proteomes" id="UP000766629"/>
    </source>
</evidence>